<evidence type="ECO:0000256" key="1">
    <source>
        <dbReference type="ARBA" id="ARBA00023015"/>
    </source>
</evidence>
<dbReference type="EMBL" id="CP049866">
    <property type="protein sequence ID" value="QIK74723.1"/>
    <property type="molecule type" value="Genomic_DNA"/>
</dbReference>
<dbReference type="Pfam" id="PF09339">
    <property type="entry name" value="HTH_IclR"/>
    <property type="match status" value="1"/>
</dbReference>
<dbReference type="InterPro" id="IPR050707">
    <property type="entry name" value="HTH_MetabolicPath_Reg"/>
</dbReference>
<protein>
    <submittedName>
        <fullName evidence="6">IclR family transcriptional regulator</fullName>
    </submittedName>
</protein>
<dbReference type="SMART" id="SM00346">
    <property type="entry name" value="HTH_ICLR"/>
    <property type="match status" value="1"/>
</dbReference>
<proteinExistence type="predicted"/>
<dbReference type="InterPro" id="IPR029016">
    <property type="entry name" value="GAF-like_dom_sf"/>
</dbReference>
<dbReference type="PROSITE" id="PS51078">
    <property type="entry name" value="ICLR_ED"/>
    <property type="match status" value="1"/>
</dbReference>
<keyword evidence="7" id="KW-1185">Reference proteome</keyword>
<reference evidence="6 7" key="1">
    <citation type="submission" date="2020-03" db="EMBL/GenBank/DDBJ databases">
        <title>Nocardioides sp. nov., isolated from fish.</title>
        <authorList>
            <person name="Hyun D.-W."/>
            <person name="Bae J.-W."/>
        </authorList>
    </citation>
    <scope>NUCLEOTIDE SEQUENCE [LARGE SCALE GENOMIC DNA]</scope>
    <source>
        <strain evidence="6 7">HDW12A</strain>
    </source>
</reference>
<dbReference type="PANTHER" id="PTHR30136:SF24">
    <property type="entry name" value="HTH-TYPE TRANSCRIPTIONAL REPRESSOR ALLR"/>
    <property type="match status" value="1"/>
</dbReference>
<dbReference type="InterPro" id="IPR036390">
    <property type="entry name" value="WH_DNA-bd_sf"/>
</dbReference>
<evidence type="ECO:0000256" key="2">
    <source>
        <dbReference type="ARBA" id="ARBA00023125"/>
    </source>
</evidence>
<dbReference type="Proteomes" id="UP000502035">
    <property type="component" value="Chromosome"/>
</dbReference>
<dbReference type="KEGG" id="npi:G7071_04090"/>
<dbReference type="InterPro" id="IPR014757">
    <property type="entry name" value="Tscrpt_reg_IclR_C"/>
</dbReference>
<accession>A0A6G7YD52</accession>
<dbReference type="GO" id="GO:0045892">
    <property type="term" value="P:negative regulation of DNA-templated transcription"/>
    <property type="evidence" value="ECO:0007669"/>
    <property type="project" value="TreeGrafter"/>
</dbReference>
<evidence type="ECO:0000259" key="5">
    <source>
        <dbReference type="PROSITE" id="PS51078"/>
    </source>
</evidence>
<dbReference type="Pfam" id="PF01614">
    <property type="entry name" value="IclR_C"/>
    <property type="match status" value="1"/>
</dbReference>
<evidence type="ECO:0000313" key="7">
    <source>
        <dbReference type="Proteomes" id="UP000502035"/>
    </source>
</evidence>
<dbReference type="Gene3D" id="1.10.10.10">
    <property type="entry name" value="Winged helix-like DNA-binding domain superfamily/Winged helix DNA-binding domain"/>
    <property type="match status" value="1"/>
</dbReference>
<keyword evidence="3" id="KW-0804">Transcription</keyword>
<dbReference type="PANTHER" id="PTHR30136">
    <property type="entry name" value="HELIX-TURN-HELIX TRANSCRIPTIONAL REGULATOR, ICLR FAMILY"/>
    <property type="match status" value="1"/>
</dbReference>
<dbReference type="GO" id="GO:0003700">
    <property type="term" value="F:DNA-binding transcription factor activity"/>
    <property type="evidence" value="ECO:0007669"/>
    <property type="project" value="TreeGrafter"/>
</dbReference>
<evidence type="ECO:0000313" key="6">
    <source>
        <dbReference type="EMBL" id="QIK74723.1"/>
    </source>
</evidence>
<feature type="domain" description="IclR-ED" evidence="5">
    <location>
        <begin position="73"/>
        <end position="257"/>
    </location>
</feature>
<keyword evidence="1" id="KW-0805">Transcription regulation</keyword>
<dbReference type="AlphaFoldDB" id="A0A6G7YD52"/>
<feature type="domain" description="HTH iclR-type" evidence="4">
    <location>
        <begin position="12"/>
        <end position="72"/>
    </location>
</feature>
<sequence>MTSPRHPGPDVTTVLGKTVLVLRAFTPEDRGVRLIELGRRTGLPKGTLHRLCGDLVATGLLERHDDRYRLGRLMFELGMRASVERDLLEVAMPYLQELRAAVDETVHLGVREGAEVVYVAKVVGHRQVTAPSRAGGRLGLHCTAVGKALLAHAPPEVVENVIADGLQRRAPRTLTAPGLLMAQLQQVRETGVAFEFEESTVGLVCVGAPVFGPDDDVVAAVSVAGPVTRFNPRLHATRVGSTAQRISATLIRQELSRS</sequence>
<name>A0A6G7YD52_9ACTN</name>
<dbReference type="SUPFAM" id="SSF46785">
    <property type="entry name" value="Winged helix' DNA-binding domain"/>
    <property type="match status" value="1"/>
</dbReference>
<dbReference type="InterPro" id="IPR036388">
    <property type="entry name" value="WH-like_DNA-bd_sf"/>
</dbReference>
<gene>
    <name evidence="6" type="ORF">G7071_04090</name>
</gene>
<evidence type="ECO:0000259" key="4">
    <source>
        <dbReference type="PROSITE" id="PS51077"/>
    </source>
</evidence>
<organism evidence="6 7">
    <name type="scientific">Nocardioides piscis</name>
    <dbReference type="NCBI Taxonomy" id="2714938"/>
    <lineage>
        <taxon>Bacteria</taxon>
        <taxon>Bacillati</taxon>
        <taxon>Actinomycetota</taxon>
        <taxon>Actinomycetes</taxon>
        <taxon>Propionibacteriales</taxon>
        <taxon>Nocardioidaceae</taxon>
        <taxon>Nocardioides</taxon>
    </lineage>
</organism>
<keyword evidence="2" id="KW-0238">DNA-binding</keyword>
<evidence type="ECO:0000256" key="3">
    <source>
        <dbReference type="ARBA" id="ARBA00023163"/>
    </source>
</evidence>
<dbReference type="GO" id="GO:0003677">
    <property type="term" value="F:DNA binding"/>
    <property type="evidence" value="ECO:0007669"/>
    <property type="project" value="UniProtKB-KW"/>
</dbReference>
<dbReference type="SUPFAM" id="SSF55781">
    <property type="entry name" value="GAF domain-like"/>
    <property type="match status" value="1"/>
</dbReference>
<dbReference type="PROSITE" id="PS51077">
    <property type="entry name" value="HTH_ICLR"/>
    <property type="match status" value="1"/>
</dbReference>
<dbReference type="Gene3D" id="3.30.450.40">
    <property type="match status" value="1"/>
</dbReference>
<dbReference type="InterPro" id="IPR005471">
    <property type="entry name" value="Tscrpt_reg_IclR_N"/>
</dbReference>